<dbReference type="AlphaFoldDB" id="A0A401X992"/>
<name>A0A401X992_ACEPA</name>
<gene>
    <name evidence="1" type="ORF">NBRC3278_3558</name>
</gene>
<keyword evidence="2" id="KW-1185">Reference proteome</keyword>
<protein>
    <submittedName>
        <fullName evidence="1">Uncharacterized protein</fullName>
    </submittedName>
</protein>
<evidence type="ECO:0000313" key="1">
    <source>
        <dbReference type="EMBL" id="GCD64465.1"/>
    </source>
</evidence>
<reference evidence="1 2" key="1">
    <citation type="submission" date="2016-06" db="EMBL/GenBank/DDBJ databases">
        <title>Acetobacter pasteurianus NBRC 3278 whole genome sequencing project.</title>
        <authorList>
            <person name="Matsutani M."/>
            <person name="Shiwa Y."/>
            <person name="Okamoto-Kainuma A."/>
            <person name="Ishikawa M."/>
            <person name="Koizumi Y."/>
            <person name="Yoshikawa H."/>
            <person name="Yakushi T."/>
            <person name="Matsushita K."/>
        </authorList>
    </citation>
    <scope>NUCLEOTIDE SEQUENCE [LARGE SCALE GENOMIC DNA]</scope>
    <source>
        <strain evidence="1 2">NBRC 3278</strain>
    </source>
</reference>
<dbReference type="EMBL" id="BDEV01000260">
    <property type="protein sequence ID" value="GCD64465.1"/>
    <property type="molecule type" value="Genomic_DNA"/>
</dbReference>
<organism evidence="1 2">
    <name type="scientific">Acetobacter pasteurianus NBRC 3278</name>
    <dbReference type="NCBI Taxonomy" id="1226660"/>
    <lineage>
        <taxon>Bacteria</taxon>
        <taxon>Pseudomonadati</taxon>
        <taxon>Pseudomonadota</taxon>
        <taxon>Alphaproteobacteria</taxon>
        <taxon>Acetobacterales</taxon>
        <taxon>Acetobacteraceae</taxon>
        <taxon>Acetobacter</taxon>
    </lineage>
</organism>
<accession>A0A401X992</accession>
<evidence type="ECO:0000313" key="2">
    <source>
        <dbReference type="Proteomes" id="UP000287385"/>
    </source>
</evidence>
<sequence length="149" mass="16842">MPTIMPLPSRAVRRFSKWVTRSSAIRRRRGSAPTSASIREYFWLSLCSSFSERPSTISASSSSSFSLMSYVDGRLKAMLHIVFPMQFPKRIILLADDAYRFNVKTRSDALLCPACLCDFMRWPSWVCAHVSGTNLVSRAQGHRRSNGMA</sequence>
<proteinExistence type="predicted"/>
<dbReference type="Proteomes" id="UP000287385">
    <property type="component" value="Unassembled WGS sequence"/>
</dbReference>
<comment type="caution">
    <text evidence="1">The sequence shown here is derived from an EMBL/GenBank/DDBJ whole genome shotgun (WGS) entry which is preliminary data.</text>
</comment>